<dbReference type="Proteomes" id="UP001385951">
    <property type="component" value="Unassembled WGS sequence"/>
</dbReference>
<sequence>MSSTLVQSFYSLPRDRYYYHPPMVAYLWLLWYQASSKLAPKHWALAITYEMSDRAYATVYQIIGDGHGMGQFQPNVTRRVHLTTAQGNHAYEGKALLGEVSDTVVGALEMYSESAADLVNTKNRKRGIGESNCQDWAMIIVRSLEDAQLLPRGTLARVERSPRFD</sequence>
<dbReference type="EMBL" id="JASBNA010000002">
    <property type="protein sequence ID" value="KAK7694416.1"/>
    <property type="molecule type" value="Genomic_DNA"/>
</dbReference>
<protein>
    <submittedName>
        <fullName evidence="1">Uncharacterized protein</fullName>
    </submittedName>
</protein>
<reference evidence="1 2" key="1">
    <citation type="submission" date="2022-09" db="EMBL/GenBank/DDBJ databases">
        <authorList>
            <person name="Palmer J.M."/>
        </authorList>
    </citation>
    <scope>NUCLEOTIDE SEQUENCE [LARGE SCALE GENOMIC DNA]</scope>
    <source>
        <strain evidence="1 2">DSM 7382</strain>
    </source>
</reference>
<evidence type="ECO:0000313" key="2">
    <source>
        <dbReference type="Proteomes" id="UP001385951"/>
    </source>
</evidence>
<dbReference type="InterPro" id="IPR046670">
    <property type="entry name" value="DUF6540"/>
</dbReference>
<organism evidence="1 2">
    <name type="scientific">Cerrena zonata</name>
    <dbReference type="NCBI Taxonomy" id="2478898"/>
    <lineage>
        <taxon>Eukaryota</taxon>
        <taxon>Fungi</taxon>
        <taxon>Dikarya</taxon>
        <taxon>Basidiomycota</taxon>
        <taxon>Agaricomycotina</taxon>
        <taxon>Agaricomycetes</taxon>
        <taxon>Polyporales</taxon>
        <taxon>Cerrenaceae</taxon>
        <taxon>Cerrena</taxon>
    </lineage>
</organism>
<comment type="caution">
    <text evidence="1">The sequence shown here is derived from an EMBL/GenBank/DDBJ whole genome shotgun (WGS) entry which is preliminary data.</text>
</comment>
<dbReference type="AlphaFoldDB" id="A0AAW0GLT7"/>
<dbReference type="Pfam" id="PF20174">
    <property type="entry name" value="DUF6540"/>
    <property type="match status" value="1"/>
</dbReference>
<name>A0AAW0GLT7_9APHY</name>
<gene>
    <name evidence="1" type="ORF">QCA50_001602</name>
</gene>
<accession>A0AAW0GLT7</accession>
<keyword evidence="2" id="KW-1185">Reference proteome</keyword>
<proteinExistence type="predicted"/>
<evidence type="ECO:0000313" key="1">
    <source>
        <dbReference type="EMBL" id="KAK7694416.1"/>
    </source>
</evidence>